<dbReference type="InterPro" id="IPR013656">
    <property type="entry name" value="PAS_4"/>
</dbReference>
<dbReference type="Pfam" id="PF00989">
    <property type="entry name" value="PAS"/>
    <property type="match status" value="1"/>
</dbReference>
<dbReference type="InterPro" id="IPR003661">
    <property type="entry name" value="HisK_dim/P_dom"/>
</dbReference>
<feature type="modified residue" description="4-aspartylphosphate" evidence="9">
    <location>
        <position position="726"/>
    </location>
</feature>
<evidence type="ECO:0000313" key="16">
    <source>
        <dbReference type="EMBL" id="NEU95879.1"/>
    </source>
</evidence>
<evidence type="ECO:0000259" key="12">
    <source>
        <dbReference type="PROSITE" id="PS50109"/>
    </source>
</evidence>
<feature type="transmembrane region" description="Helical" evidence="11">
    <location>
        <begin position="65"/>
        <end position="84"/>
    </location>
</feature>
<dbReference type="InterPro" id="IPR000700">
    <property type="entry name" value="PAS-assoc_C"/>
</dbReference>
<organism evidence="16 17">
    <name type="scientific">Bradyrhizobium uaiense</name>
    <dbReference type="NCBI Taxonomy" id="2594946"/>
    <lineage>
        <taxon>Bacteria</taxon>
        <taxon>Pseudomonadati</taxon>
        <taxon>Pseudomonadota</taxon>
        <taxon>Alphaproteobacteria</taxon>
        <taxon>Hyphomicrobiales</taxon>
        <taxon>Nitrobacteraceae</taxon>
        <taxon>Bradyrhizobium</taxon>
    </lineage>
</organism>
<dbReference type="CDD" id="cd00082">
    <property type="entry name" value="HisKA"/>
    <property type="match status" value="1"/>
</dbReference>
<dbReference type="Pfam" id="PF08448">
    <property type="entry name" value="PAS_4"/>
    <property type="match status" value="1"/>
</dbReference>
<feature type="domain" description="Response regulatory" evidence="13">
    <location>
        <begin position="676"/>
        <end position="793"/>
    </location>
</feature>
<keyword evidence="7" id="KW-0067">ATP-binding</keyword>
<proteinExistence type="predicted"/>
<evidence type="ECO:0000256" key="5">
    <source>
        <dbReference type="ARBA" id="ARBA00022741"/>
    </source>
</evidence>
<dbReference type="Gene3D" id="3.30.450.20">
    <property type="entry name" value="PAS domain"/>
    <property type="match status" value="2"/>
</dbReference>
<dbReference type="InterPro" id="IPR013767">
    <property type="entry name" value="PAS_fold"/>
</dbReference>
<evidence type="ECO:0000259" key="15">
    <source>
        <dbReference type="PROSITE" id="PS50113"/>
    </source>
</evidence>
<evidence type="ECO:0000256" key="10">
    <source>
        <dbReference type="SAM" id="MobiDB-lite"/>
    </source>
</evidence>
<keyword evidence="6" id="KW-0418">Kinase</keyword>
<keyword evidence="4" id="KW-0808">Transferase</keyword>
<protein>
    <recommendedName>
        <fullName evidence="2">histidine kinase</fullName>
        <ecNumber evidence="2">2.7.13.3</ecNumber>
    </recommendedName>
</protein>
<keyword evidence="8" id="KW-0902">Two-component regulatory system</keyword>
<evidence type="ECO:0000256" key="1">
    <source>
        <dbReference type="ARBA" id="ARBA00000085"/>
    </source>
</evidence>
<dbReference type="PROSITE" id="PS50112">
    <property type="entry name" value="PAS"/>
    <property type="match status" value="2"/>
</dbReference>
<keyword evidence="11" id="KW-0472">Membrane</keyword>
<accession>A0A6P1BC78</accession>
<evidence type="ECO:0000256" key="2">
    <source>
        <dbReference type="ARBA" id="ARBA00012438"/>
    </source>
</evidence>
<keyword evidence="17" id="KW-1185">Reference proteome</keyword>
<dbReference type="SMART" id="SM00448">
    <property type="entry name" value="REC"/>
    <property type="match status" value="1"/>
</dbReference>
<dbReference type="EC" id="2.7.13.3" evidence="2"/>
<feature type="domain" description="Histidine kinase" evidence="12">
    <location>
        <begin position="433"/>
        <end position="656"/>
    </location>
</feature>
<dbReference type="SMART" id="SM00091">
    <property type="entry name" value="PAS"/>
    <property type="match status" value="2"/>
</dbReference>
<dbReference type="InterPro" id="IPR035965">
    <property type="entry name" value="PAS-like_dom_sf"/>
</dbReference>
<evidence type="ECO:0000259" key="14">
    <source>
        <dbReference type="PROSITE" id="PS50112"/>
    </source>
</evidence>
<dbReference type="CDD" id="cd00130">
    <property type="entry name" value="PAS"/>
    <property type="match status" value="1"/>
</dbReference>
<feature type="transmembrane region" description="Helical" evidence="11">
    <location>
        <begin position="90"/>
        <end position="109"/>
    </location>
</feature>
<dbReference type="Pfam" id="PF02518">
    <property type="entry name" value="HATPase_c"/>
    <property type="match status" value="1"/>
</dbReference>
<dbReference type="GO" id="GO:0000155">
    <property type="term" value="F:phosphorelay sensor kinase activity"/>
    <property type="evidence" value="ECO:0007669"/>
    <property type="project" value="InterPro"/>
</dbReference>
<feature type="domain" description="PAC" evidence="15">
    <location>
        <begin position="237"/>
        <end position="291"/>
    </location>
</feature>
<feature type="domain" description="PAC" evidence="15">
    <location>
        <begin position="370"/>
        <end position="420"/>
    </location>
</feature>
<dbReference type="Gene3D" id="3.40.50.2300">
    <property type="match status" value="1"/>
</dbReference>
<dbReference type="SUPFAM" id="SSF47384">
    <property type="entry name" value="Homodimeric domain of signal transducing histidine kinase"/>
    <property type="match status" value="1"/>
</dbReference>
<dbReference type="GO" id="GO:0006355">
    <property type="term" value="P:regulation of DNA-templated transcription"/>
    <property type="evidence" value="ECO:0007669"/>
    <property type="project" value="InterPro"/>
</dbReference>
<name>A0A6P1BC78_9BRAD</name>
<dbReference type="SUPFAM" id="SSF55785">
    <property type="entry name" value="PYP-like sensor domain (PAS domain)"/>
    <property type="match status" value="2"/>
</dbReference>
<evidence type="ECO:0000256" key="4">
    <source>
        <dbReference type="ARBA" id="ARBA00022679"/>
    </source>
</evidence>
<dbReference type="Gene3D" id="1.10.287.130">
    <property type="match status" value="1"/>
</dbReference>
<dbReference type="InterPro" id="IPR036097">
    <property type="entry name" value="HisK_dim/P_sf"/>
</dbReference>
<dbReference type="PANTHER" id="PTHR43065:SF49">
    <property type="entry name" value="HISTIDINE KINASE"/>
    <property type="match status" value="1"/>
</dbReference>
<evidence type="ECO:0000313" key="17">
    <source>
        <dbReference type="Proteomes" id="UP000468531"/>
    </source>
</evidence>
<dbReference type="PANTHER" id="PTHR43065">
    <property type="entry name" value="SENSOR HISTIDINE KINASE"/>
    <property type="match status" value="1"/>
</dbReference>
<keyword evidence="11" id="KW-0812">Transmembrane</keyword>
<dbReference type="PROSITE" id="PS50109">
    <property type="entry name" value="HIS_KIN"/>
    <property type="match status" value="1"/>
</dbReference>
<dbReference type="GO" id="GO:0005524">
    <property type="term" value="F:ATP binding"/>
    <property type="evidence" value="ECO:0007669"/>
    <property type="project" value="UniProtKB-KW"/>
</dbReference>
<dbReference type="SUPFAM" id="SSF55874">
    <property type="entry name" value="ATPase domain of HSP90 chaperone/DNA topoisomerase II/histidine kinase"/>
    <property type="match status" value="1"/>
</dbReference>
<evidence type="ECO:0000256" key="6">
    <source>
        <dbReference type="ARBA" id="ARBA00022777"/>
    </source>
</evidence>
<dbReference type="SMART" id="SM00388">
    <property type="entry name" value="HisKA"/>
    <property type="match status" value="1"/>
</dbReference>
<dbReference type="NCBIfam" id="TIGR00229">
    <property type="entry name" value="sensory_box"/>
    <property type="match status" value="1"/>
</dbReference>
<dbReference type="Pfam" id="PF00512">
    <property type="entry name" value="HisKA"/>
    <property type="match status" value="1"/>
</dbReference>
<feature type="domain" description="PAS" evidence="14">
    <location>
        <begin position="292"/>
        <end position="363"/>
    </location>
</feature>
<dbReference type="InterPro" id="IPR005467">
    <property type="entry name" value="His_kinase_dom"/>
</dbReference>
<feature type="compositionally biased region" description="Basic and acidic residues" evidence="10">
    <location>
        <begin position="813"/>
        <end position="826"/>
    </location>
</feature>
<evidence type="ECO:0000256" key="11">
    <source>
        <dbReference type="SAM" id="Phobius"/>
    </source>
</evidence>
<comment type="caution">
    <text evidence="16">The sequence shown here is derived from an EMBL/GenBank/DDBJ whole genome shotgun (WGS) entry which is preliminary data.</text>
</comment>
<feature type="region of interest" description="Disordered" evidence="10">
    <location>
        <begin position="801"/>
        <end position="826"/>
    </location>
</feature>
<dbReference type="PROSITE" id="PS50113">
    <property type="entry name" value="PAC"/>
    <property type="match status" value="2"/>
</dbReference>
<evidence type="ECO:0000256" key="3">
    <source>
        <dbReference type="ARBA" id="ARBA00022553"/>
    </source>
</evidence>
<dbReference type="InterPro" id="IPR003594">
    <property type="entry name" value="HATPase_dom"/>
</dbReference>
<dbReference type="EMBL" id="VKHP01000022">
    <property type="protein sequence ID" value="NEU95879.1"/>
    <property type="molecule type" value="Genomic_DNA"/>
</dbReference>
<dbReference type="InterPro" id="IPR001789">
    <property type="entry name" value="Sig_transdc_resp-reg_receiver"/>
</dbReference>
<comment type="catalytic activity">
    <reaction evidence="1">
        <text>ATP + protein L-histidine = ADP + protein N-phospho-L-histidine.</text>
        <dbReference type="EC" id="2.7.13.3"/>
    </reaction>
</comment>
<evidence type="ECO:0000256" key="8">
    <source>
        <dbReference type="ARBA" id="ARBA00023012"/>
    </source>
</evidence>
<dbReference type="PROSITE" id="PS50110">
    <property type="entry name" value="RESPONSE_REGULATORY"/>
    <property type="match status" value="1"/>
</dbReference>
<evidence type="ECO:0000256" key="9">
    <source>
        <dbReference type="PROSITE-ProRule" id="PRU00169"/>
    </source>
</evidence>
<dbReference type="InterPro" id="IPR036890">
    <property type="entry name" value="HATPase_C_sf"/>
</dbReference>
<dbReference type="Pfam" id="PF00072">
    <property type="entry name" value="Response_reg"/>
    <property type="match status" value="1"/>
</dbReference>
<dbReference type="InterPro" id="IPR000014">
    <property type="entry name" value="PAS"/>
</dbReference>
<keyword evidence="5" id="KW-0547">Nucleotide-binding</keyword>
<keyword evidence="3 9" id="KW-0597">Phosphoprotein</keyword>
<evidence type="ECO:0000259" key="13">
    <source>
        <dbReference type="PROSITE" id="PS50110"/>
    </source>
</evidence>
<dbReference type="InterPro" id="IPR004358">
    <property type="entry name" value="Sig_transdc_His_kin-like_C"/>
</dbReference>
<reference evidence="16 17" key="1">
    <citation type="journal article" date="2020" name="Arch. Microbiol.">
        <title>Bradyrhizobium uaiense sp. nov., a new highly efficient cowpea symbiont.</title>
        <authorList>
            <person name="Cabral Michel D."/>
            <person name="Azarias Guimaraes A."/>
            <person name="Martins da Costa E."/>
            <person name="Soares de Carvalho T."/>
            <person name="Balsanelli E."/>
            <person name="Willems A."/>
            <person name="Maltempi de Souza E."/>
            <person name="de Souza Moreira F.M."/>
        </authorList>
    </citation>
    <scope>NUCLEOTIDE SEQUENCE [LARGE SCALE GENOMIC DNA]</scope>
    <source>
        <strain evidence="16 17">UFLA 03-164</strain>
    </source>
</reference>
<dbReference type="Proteomes" id="UP000468531">
    <property type="component" value="Unassembled WGS sequence"/>
</dbReference>
<evidence type="ECO:0000256" key="7">
    <source>
        <dbReference type="ARBA" id="ARBA00022840"/>
    </source>
</evidence>
<feature type="domain" description="PAS" evidence="14">
    <location>
        <begin position="159"/>
        <end position="198"/>
    </location>
</feature>
<dbReference type="SUPFAM" id="SSF52172">
    <property type="entry name" value="CheY-like"/>
    <property type="match status" value="1"/>
</dbReference>
<dbReference type="AlphaFoldDB" id="A0A6P1BC78"/>
<dbReference type="InterPro" id="IPR011006">
    <property type="entry name" value="CheY-like_superfamily"/>
</dbReference>
<sequence length="826" mass="89277">MPVGRSPYLYGYESGGLPGRTRLSKGGKPPILPRRRRPFRYWFPFTFSGAAAHDELVGMNLSGRLAVGMMLPVVMLLLALGFIHGVSWSGVALAGGAVAVVLMTAELIAKSLSRTPAQMVRVAEAPSRGQQAPIGTSGNDEAAQLAATLAELSAQLGSRQNLLEKTIESIRDPVVVADEHGVVVIANAAARRLYSVEPGFHTLTGVRRFQNYYADGTTVMPISDTPVARALRGENIDDFELIVRPLSPPDPDVYLVANARPLRDDAANLRGAVAVLHDVTAHRRAHQALVDSEQMAQAIVRTALDAFVQTDQDGIVLDWSPQAEALTGWTRSEAVGQRVVELVFPEELRVAHRQRITRFLQETAAGGMGMRYETASVHRDGHRFHVEVSLNALRRGDGYIINSFVRDVTQRRVAEEQLIQAQKTESLGRLTGGIAHDFNNMLTVITGTVEILADGVKDNPQLAAIAKLISDAADRGAQLTSSLLAFARKQPLQPAETDVNDLIGEVVRLLSQTLGSQTEIRTELNRGAWLAFVDRSQLGAALVNLAINARDAMPEGGTLTFATRNIQLGIPEAVAHGVERAGDHLVIEVTDTGTGISPSDLKKIFDPFFSTKEVGQGTGLGLSMVFGFVKQSGGGIEVRSEQGRGTIFRIYLPKADGTAQRAADEDDLPVRGGNETILCVEDDPTIRDYVTGQLESLGYTVLAAANADAALEIVSRGTAFDLLFTDIVMPGSMNGRQLADTLMAGRPALRVLFTSGYSDGVLPAQQGRGGHGIPLLTKPYRRSELARILRRSLDLQVDFQGDPVPQPYSVQPDLERFLRENPPEKT</sequence>
<dbReference type="PRINTS" id="PR00344">
    <property type="entry name" value="BCTRLSENSOR"/>
</dbReference>
<dbReference type="Gene3D" id="3.30.565.10">
    <property type="entry name" value="Histidine kinase-like ATPase, C-terminal domain"/>
    <property type="match status" value="1"/>
</dbReference>
<gene>
    <name evidence="16" type="ORF">FNJ47_08580</name>
</gene>
<dbReference type="SMART" id="SM00387">
    <property type="entry name" value="HATPase_c"/>
    <property type="match status" value="1"/>
</dbReference>
<keyword evidence="11" id="KW-1133">Transmembrane helix</keyword>